<dbReference type="EMBL" id="CALSDN010000004">
    <property type="protein sequence ID" value="CAH6720684.1"/>
    <property type="molecule type" value="Genomic_DNA"/>
</dbReference>
<name>A0ACA9Y8B3_9ASCO</name>
<dbReference type="Proteomes" id="UP001152531">
    <property type="component" value="Unassembled WGS sequence"/>
</dbReference>
<protein>
    <submittedName>
        <fullName evidence="1">Uncharacterized protein</fullName>
    </submittedName>
</protein>
<organism evidence="1 2">
    <name type="scientific">[Candida] jaroonii</name>
    <dbReference type="NCBI Taxonomy" id="467808"/>
    <lineage>
        <taxon>Eukaryota</taxon>
        <taxon>Fungi</taxon>
        <taxon>Dikarya</taxon>
        <taxon>Ascomycota</taxon>
        <taxon>Saccharomycotina</taxon>
        <taxon>Pichiomycetes</taxon>
        <taxon>Debaryomycetaceae</taxon>
        <taxon>Yamadazyma</taxon>
    </lineage>
</organism>
<proteinExistence type="predicted"/>
<gene>
    <name evidence="1" type="ORF">CLIB1444_04S05600</name>
</gene>
<reference evidence="1" key="1">
    <citation type="submission" date="2022-06" db="EMBL/GenBank/DDBJ databases">
        <authorList>
            <person name="Legras J.-L."/>
            <person name="Devillers H."/>
            <person name="Grondin C."/>
        </authorList>
    </citation>
    <scope>NUCLEOTIDE SEQUENCE</scope>
    <source>
        <strain evidence="1">CLIB 1444</strain>
    </source>
</reference>
<sequence length="564" mass="64030">MASSLPIELVKEVFEYLPVPTNELFGEGDGGAGSWRNLKQMTFSITLLRDNGDIYDQIESKEYHKTIQTVHSSPESLIDCYHRPPFFPDGCELVTHPHELKMLADLDKTVVNNFRTRLDQDILHGLSSYQELSQDVTFSEVQVNDLNELEYLDIDYESLVVQGPCDSRFYDLPLKKLKLDSTEWRGPLVGSLANTLEHLIIRVDGNDQYLDLSLPKVKMLEVVTHSGNPSLELILPSNLESLVIDGNAQTVKAELPQSLKTLSAERVENFESSWMTPSLQSLSFIPKTNHIDQSQLKHLTIKNIDPERSCVLSKLPPSLESLEVIHQVDLAVDFTKYPNLKNFSVLGPDPLKMFKNYQGHGINTFSFQYAQNHYSVPFGDNLSDFSLSECYHEVSNVSYPKSLKYLKVSRCVSEFVNGLPELRSLSLKDISPTSIVTLPNLQMLQIVNCNLDMFIYHQIKHFFVTNVEINQFKVPEDVLTLEIMQTSLPPVLDFTNTKLSKVSLGAKFPEFSEDDEFFDDLKSFPYEPKILLPSTIRVFEIDAAHGIEPRVGYDNVNKSILRSI</sequence>
<accession>A0ACA9Y8B3</accession>
<keyword evidence="2" id="KW-1185">Reference proteome</keyword>
<evidence type="ECO:0000313" key="2">
    <source>
        <dbReference type="Proteomes" id="UP001152531"/>
    </source>
</evidence>
<comment type="caution">
    <text evidence="1">The sequence shown here is derived from an EMBL/GenBank/DDBJ whole genome shotgun (WGS) entry which is preliminary data.</text>
</comment>
<evidence type="ECO:0000313" key="1">
    <source>
        <dbReference type="EMBL" id="CAH6720684.1"/>
    </source>
</evidence>